<keyword evidence="4" id="KW-1015">Disulfide bond</keyword>
<dbReference type="Pfam" id="PF07679">
    <property type="entry name" value="I-set"/>
    <property type="match status" value="2"/>
</dbReference>
<keyword evidence="8" id="KW-1185">Reference proteome</keyword>
<feature type="region of interest" description="Disordered" evidence="5">
    <location>
        <begin position="23"/>
        <end position="44"/>
    </location>
</feature>
<evidence type="ECO:0000256" key="2">
    <source>
        <dbReference type="ARBA" id="ARBA00022490"/>
    </source>
</evidence>
<organism evidence="7 8">
    <name type="scientific">Crenichthys baileyi</name>
    <name type="common">White River springfish</name>
    <dbReference type="NCBI Taxonomy" id="28760"/>
    <lineage>
        <taxon>Eukaryota</taxon>
        <taxon>Metazoa</taxon>
        <taxon>Chordata</taxon>
        <taxon>Craniata</taxon>
        <taxon>Vertebrata</taxon>
        <taxon>Euteleostomi</taxon>
        <taxon>Actinopterygii</taxon>
        <taxon>Neopterygii</taxon>
        <taxon>Teleostei</taxon>
        <taxon>Neoteleostei</taxon>
        <taxon>Acanthomorphata</taxon>
        <taxon>Ovalentaria</taxon>
        <taxon>Atherinomorphae</taxon>
        <taxon>Cyprinodontiformes</taxon>
        <taxon>Goodeidae</taxon>
        <taxon>Crenichthys</taxon>
    </lineage>
</organism>
<sequence>MRHHSEALEEVVLLVKPIPEREENKMSSNSHISSQRSSKQTSRGGRFHLSKLIEELPVYVSIVKKFVVTEGKHGKCCCFVIGKPKPEIIWKKDGAPLEPDRACCAVQTADVAVKERDVAVLEFEVPDEMIPAAWYLENQRLMPSSKYGMEQKGTRRRLTIHDVGTDDNGVYLCEMPERAKSTAELAVKGRMQPASLMDGWMDVDGWIDGWLVGWMGGWMDGWISLLA</sequence>
<dbReference type="AlphaFoldDB" id="A0AAV9SLV6"/>
<dbReference type="InterPro" id="IPR013098">
    <property type="entry name" value="Ig_I-set"/>
</dbReference>
<evidence type="ECO:0000256" key="3">
    <source>
        <dbReference type="ARBA" id="ARBA00022553"/>
    </source>
</evidence>
<comment type="caution">
    <text evidence="7">The sequence shown here is derived from an EMBL/GenBank/DDBJ whole genome shotgun (WGS) entry which is preliminary data.</text>
</comment>
<dbReference type="FunFam" id="2.60.40.10:FF:000502">
    <property type="entry name" value="obscurin-like protein 1 isoform X2"/>
    <property type="match status" value="1"/>
</dbReference>
<reference evidence="7 8" key="1">
    <citation type="submission" date="2021-06" db="EMBL/GenBank/DDBJ databases">
        <authorList>
            <person name="Palmer J.M."/>
        </authorList>
    </citation>
    <scope>NUCLEOTIDE SEQUENCE [LARGE SCALE GENOMIC DNA]</scope>
    <source>
        <strain evidence="7 8">MEX-2019</strain>
        <tissue evidence="7">Muscle</tissue>
    </source>
</reference>
<dbReference type="PANTHER" id="PTHR35971">
    <property type="entry name" value="SI:DKEY-31G6.6"/>
    <property type="match status" value="1"/>
</dbReference>
<keyword evidence="3" id="KW-0597">Phosphoprotein</keyword>
<evidence type="ECO:0000256" key="4">
    <source>
        <dbReference type="ARBA" id="ARBA00023157"/>
    </source>
</evidence>
<evidence type="ECO:0000256" key="5">
    <source>
        <dbReference type="SAM" id="MobiDB-lite"/>
    </source>
</evidence>
<comment type="subcellular location">
    <subcellularLocation>
        <location evidence="1">Cytoplasm</location>
    </subcellularLocation>
</comment>
<dbReference type="SUPFAM" id="SSF48726">
    <property type="entry name" value="Immunoglobulin"/>
    <property type="match status" value="1"/>
</dbReference>
<dbReference type="InterPro" id="IPR013783">
    <property type="entry name" value="Ig-like_fold"/>
</dbReference>
<evidence type="ECO:0000256" key="1">
    <source>
        <dbReference type="ARBA" id="ARBA00004496"/>
    </source>
</evidence>
<dbReference type="InterPro" id="IPR052385">
    <property type="entry name" value="Obscurin/Obscurin-like_Reg"/>
</dbReference>
<evidence type="ECO:0000259" key="6">
    <source>
        <dbReference type="PROSITE" id="PS50835"/>
    </source>
</evidence>
<evidence type="ECO:0000313" key="7">
    <source>
        <dbReference type="EMBL" id="KAK5621849.1"/>
    </source>
</evidence>
<dbReference type="PROSITE" id="PS50835">
    <property type="entry name" value="IG_LIKE"/>
    <property type="match status" value="1"/>
</dbReference>
<protein>
    <recommendedName>
        <fullName evidence="6">Ig-like domain-containing protein</fullName>
    </recommendedName>
</protein>
<evidence type="ECO:0000313" key="8">
    <source>
        <dbReference type="Proteomes" id="UP001311232"/>
    </source>
</evidence>
<dbReference type="Proteomes" id="UP001311232">
    <property type="component" value="Unassembled WGS sequence"/>
</dbReference>
<accession>A0AAV9SLV6</accession>
<dbReference type="InterPro" id="IPR007110">
    <property type="entry name" value="Ig-like_dom"/>
</dbReference>
<dbReference type="Gene3D" id="2.60.40.10">
    <property type="entry name" value="Immunoglobulins"/>
    <property type="match status" value="2"/>
</dbReference>
<dbReference type="EMBL" id="JAHHUM010000292">
    <property type="protein sequence ID" value="KAK5621849.1"/>
    <property type="molecule type" value="Genomic_DNA"/>
</dbReference>
<name>A0AAV9SLV6_9TELE</name>
<proteinExistence type="predicted"/>
<dbReference type="PANTHER" id="PTHR35971:SF3">
    <property type="entry name" value="OBSCURIN-LIKE PROTEIN 1 ISOFORM X1"/>
    <property type="match status" value="1"/>
</dbReference>
<dbReference type="InterPro" id="IPR036179">
    <property type="entry name" value="Ig-like_dom_sf"/>
</dbReference>
<feature type="compositionally biased region" description="Low complexity" evidence="5">
    <location>
        <begin position="27"/>
        <end position="42"/>
    </location>
</feature>
<dbReference type="GO" id="GO:0005737">
    <property type="term" value="C:cytoplasm"/>
    <property type="evidence" value="ECO:0007669"/>
    <property type="project" value="UniProtKB-SubCell"/>
</dbReference>
<keyword evidence="2" id="KW-0963">Cytoplasm</keyword>
<feature type="domain" description="Ig-like" evidence="6">
    <location>
        <begin position="57"/>
        <end position="186"/>
    </location>
</feature>
<gene>
    <name evidence="7" type="ORF">CRENBAI_011436</name>
</gene>